<protein>
    <submittedName>
        <fullName evidence="2">Alpha/beta-hydrolase</fullName>
    </submittedName>
</protein>
<evidence type="ECO:0000313" key="3">
    <source>
        <dbReference type="Proteomes" id="UP000242146"/>
    </source>
</evidence>
<evidence type="ECO:0000259" key="1">
    <source>
        <dbReference type="Pfam" id="PF01738"/>
    </source>
</evidence>
<comment type="caution">
    <text evidence="2">The sequence shown here is derived from an EMBL/GenBank/DDBJ whole genome shotgun (WGS) entry which is preliminary data.</text>
</comment>
<dbReference type="STRING" id="101127.A0A1X2G5U3"/>
<dbReference type="EMBL" id="MCGT01000045">
    <property type="protein sequence ID" value="ORX44952.1"/>
    <property type="molecule type" value="Genomic_DNA"/>
</dbReference>
<dbReference type="PANTHER" id="PTHR46623:SF6">
    <property type="entry name" value="ALPHA_BETA-HYDROLASES SUPERFAMILY PROTEIN"/>
    <property type="match status" value="1"/>
</dbReference>
<dbReference type="PANTHER" id="PTHR46623">
    <property type="entry name" value="CARBOXYMETHYLENEBUTENOLIDASE-RELATED"/>
    <property type="match status" value="1"/>
</dbReference>
<keyword evidence="3" id="KW-1185">Reference proteome</keyword>
<reference evidence="2 3" key="1">
    <citation type="submission" date="2016-07" db="EMBL/GenBank/DDBJ databases">
        <title>Pervasive Adenine N6-methylation of Active Genes in Fungi.</title>
        <authorList>
            <consortium name="DOE Joint Genome Institute"/>
            <person name="Mondo S.J."/>
            <person name="Dannebaum R.O."/>
            <person name="Kuo R.C."/>
            <person name="Labutti K."/>
            <person name="Haridas S."/>
            <person name="Kuo A."/>
            <person name="Salamov A."/>
            <person name="Ahrendt S.R."/>
            <person name="Lipzen A."/>
            <person name="Sullivan W."/>
            <person name="Andreopoulos W.B."/>
            <person name="Clum A."/>
            <person name="Lindquist E."/>
            <person name="Daum C."/>
            <person name="Ramamoorthy G.K."/>
            <person name="Gryganskyi A."/>
            <person name="Culley D."/>
            <person name="Magnuson J.K."/>
            <person name="James T.Y."/>
            <person name="O'Malley M.A."/>
            <person name="Stajich J.E."/>
            <person name="Spatafora J.W."/>
            <person name="Visel A."/>
            <person name="Grigoriev I.V."/>
        </authorList>
    </citation>
    <scope>NUCLEOTIDE SEQUENCE [LARGE SCALE GENOMIC DNA]</scope>
    <source>
        <strain evidence="2 3">NRRL 3301</strain>
    </source>
</reference>
<dbReference type="InterPro" id="IPR002925">
    <property type="entry name" value="Dienelactn_hydro"/>
</dbReference>
<proteinExistence type="predicted"/>
<feature type="domain" description="Dienelactone hydrolase" evidence="1">
    <location>
        <begin position="17"/>
        <end position="238"/>
    </location>
</feature>
<evidence type="ECO:0000313" key="2">
    <source>
        <dbReference type="EMBL" id="ORX44952.1"/>
    </source>
</evidence>
<sequence length="243" mass="26452">MSLPFTVLEFDPKSTAKKVDGAAIIMLQEWWGINDTIKSHAQHLSDLTGIHIAVPDLYKGKVGLTAEEASHLMNGLDWELAVKELGQLVEHLRGQGYAKIGAIGFCMGGALSLALASAATQAKAPIQAAIACYGTPPDDFKVESITPETAVQGHFAGKDKQVGFSDPAAADALEVKLAHLGNRCNIFRYPEQGHAFLNDDDWGISKRKELGFVSKEIDPKKDEQAVRDQAWQRITLLFLDTLQ</sequence>
<accession>A0A1X2G5U3</accession>
<dbReference type="Gene3D" id="3.40.50.1820">
    <property type="entry name" value="alpha/beta hydrolase"/>
    <property type="match status" value="1"/>
</dbReference>
<dbReference type="InterPro" id="IPR051049">
    <property type="entry name" value="Dienelactone_hydrolase-like"/>
</dbReference>
<dbReference type="Proteomes" id="UP000242146">
    <property type="component" value="Unassembled WGS sequence"/>
</dbReference>
<organism evidence="2 3">
    <name type="scientific">Hesseltinella vesiculosa</name>
    <dbReference type="NCBI Taxonomy" id="101127"/>
    <lineage>
        <taxon>Eukaryota</taxon>
        <taxon>Fungi</taxon>
        <taxon>Fungi incertae sedis</taxon>
        <taxon>Mucoromycota</taxon>
        <taxon>Mucoromycotina</taxon>
        <taxon>Mucoromycetes</taxon>
        <taxon>Mucorales</taxon>
        <taxon>Cunninghamellaceae</taxon>
        <taxon>Hesseltinella</taxon>
    </lineage>
</organism>
<dbReference type="InterPro" id="IPR029058">
    <property type="entry name" value="AB_hydrolase_fold"/>
</dbReference>
<dbReference type="AlphaFoldDB" id="A0A1X2G5U3"/>
<dbReference type="GO" id="GO:0016787">
    <property type="term" value="F:hydrolase activity"/>
    <property type="evidence" value="ECO:0007669"/>
    <property type="project" value="UniProtKB-KW"/>
</dbReference>
<dbReference type="SUPFAM" id="SSF53474">
    <property type="entry name" value="alpha/beta-Hydrolases"/>
    <property type="match status" value="1"/>
</dbReference>
<gene>
    <name evidence="2" type="ORF">DM01DRAFT_1386751</name>
</gene>
<name>A0A1X2G5U3_9FUNG</name>
<dbReference type="OrthoDB" id="17560at2759"/>
<keyword evidence="2" id="KW-0378">Hydrolase</keyword>
<dbReference type="Pfam" id="PF01738">
    <property type="entry name" value="DLH"/>
    <property type="match status" value="1"/>
</dbReference>